<dbReference type="SUPFAM" id="SSF56672">
    <property type="entry name" value="DNA/RNA polymerases"/>
    <property type="match status" value="1"/>
</dbReference>
<accession>A0A6A4TFL1</accession>
<dbReference type="Gene3D" id="3.10.10.10">
    <property type="entry name" value="HIV Type 1 Reverse Transcriptase, subunit A, domain 1"/>
    <property type="match status" value="1"/>
</dbReference>
<dbReference type="InterPro" id="IPR043128">
    <property type="entry name" value="Rev_trsase/Diguanyl_cyclase"/>
</dbReference>
<dbReference type="Proteomes" id="UP000438429">
    <property type="component" value="Unassembled WGS sequence"/>
</dbReference>
<proteinExistence type="inferred from homology"/>
<comment type="similarity">
    <text evidence="1">Belongs to the beta type-B retroviral polymerase family. HERV class-II K(HML-2) pol subfamily.</text>
</comment>
<evidence type="ECO:0000313" key="4">
    <source>
        <dbReference type="EMBL" id="KAF0044793.1"/>
    </source>
</evidence>
<sequence>MVTAHKKDNPEIRLCINPKDLNTALKRPHHPMRSVEEVAAQMSGATVFSVLDAKNSFWQIRLDKKSSMLTTFSTPCGRYRFLWMPFGINSASEIFQHTMEQLFAGYPCSVIVDDIIVGGRGAAEHDANLNKVLERVREVNLKLNPNKCKFRLDQVTYVGHIFTSNDLKADPAKTTAISNMPVPSDVTSLQRFLGIFRTSATLQYH</sequence>
<evidence type="ECO:0000259" key="3">
    <source>
        <dbReference type="PROSITE" id="PS50878"/>
    </source>
</evidence>
<feature type="domain" description="Reverse transcriptase" evidence="3">
    <location>
        <begin position="1"/>
        <end position="162"/>
    </location>
</feature>
<comment type="caution">
    <text evidence="4">The sequence shown here is derived from an EMBL/GenBank/DDBJ whole genome shotgun (WGS) entry which is preliminary data.</text>
</comment>
<dbReference type="InterPro" id="IPR050951">
    <property type="entry name" value="Retrovirus_Pol_polyprotein"/>
</dbReference>
<evidence type="ECO:0000256" key="2">
    <source>
        <dbReference type="ARBA" id="ARBA00012180"/>
    </source>
</evidence>
<dbReference type="PANTHER" id="PTHR37984:SF8">
    <property type="entry name" value="CCHC-TYPE DOMAIN-CONTAINING PROTEIN"/>
    <property type="match status" value="1"/>
</dbReference>
<dbReference type="PANTHER" id="PTHR37984">
    <property type="entry name" value="PROTEIN CBG26694"/>
    <property type="match status" value="1"/>
</dbReference>
<name>A0A6A4TFL1_SCOMX</name>
<dbReference type="InterPro" id="IPR000477">
    <property type="entry name" value="RT_dom"/>
</dbReference>
<evidence type="ECO:0000313" key="5">
    <source>
        <dbReference type="Proteomes" id="UP000438429"/>
    </source>
</evidence>
<dbReference type="PROSITE" id="PS50878">
    <property type="entry name" value="RT_POL"/>
    <property type="match status" value="1"/>
</dbReference>
<dbReference type="Gene3D" id="3.30.70.270">
    <property type="match status" value="1"/>
</dbReference>
<evidence type="ECO:0000256" key="1">
    <source>
        <dbReference type="ARBA" id="ARBA00010879"/>
    </source>
</evidence>
<organism evidence="4 5">
    <name type="scientific">Scophthalmus maximus</name>
    <name type="common">Turbot</name>
    <name type="synonym">Psetta maxima</name>
    <dbReference type="NCBI Taxonomy" id="52904"/>
    <lineage>
        <taxon>Eukaryota</taxon>
        <taxon>Metazoa</taxon>
        <taxon>Chordata</taxon>
        <taxon>Craniata</taxon>
        <taxon>Vertebrata</taxon>
        <taxon>Euteleostomi</taxon>
        <taxon>Actinopterygii</taxon>
        <taxon>Neopterygii</taxon>
        <taxon>Teleostei</taxon>
        <taxon>Neoteleostei</taxon>
        <taxon>Acanthomorphata</taxon>
        <taxon>Carangaria</taxon>
        <taxon>Pleuronectiformes</taxon>
        <taxon>Pleuronectoidei</taxon>
        <taxon>Scophthalmidae</taxon>
        <taxon>Scophthalmus</taxon>
    </lineage>
</organism>
<reference evidence="4 5" key="1">
    <citation type="submission" date="2019-06" db="EMBL/GenBank/DDBJ databases">
        <title>Draft genomes of female and male turbot (Scophthalmus maximus).</title>
        <authorList>
            <person name="Xu H."/>
            <person name="Xu X.-W."/>
            <person name="Shao C."/>
            <person name="Chen S."/>
        </authorList>
    </citation>
    <scope>NUCLEOTIDE SEQUENCE [LARGE SCALE GENOMIC DNA]</scope>
    <source>
        <strain evidence="4">Ysfricsl-2016a</strain>
        <tissue evidence="4">Blood</tissue>
    </source>
</reference>
<dbReference type="InterPro" id="IPR043502">
    <property type="entry name" value="DNA/RNA_pol_sf"/>
</dbReference>
<dbReference type="EMBL" id="VEVO01000003">
    <property type="protein sequence ID" value="KAF0044793.1"/>
    <property type="molecule type" value="Genomic_DNA"/>
</dbReference>
<dbReference type="Pfam" id="PF00078">
    <property type="entry name" value="RVT_1"/>
    <property type="match status" value="1"/>
</dbReference>
<gene>
    <name evidence="4" type="ORF">F2P81_003951</name>
</gene>
<dbReference type="CDD" id="cd01647">
    <property type="entry name" value="RT_LTR"/>
    <property type="match status" value="1"/>
</dbReference>
<dbReference type="EC" id="3.1.26.4" evidence="2"/>
<dbReference type="GO" id="GO:0004523">
    <property type="term" value="F:RNA-DNA hybrid ribonuclease activity"/>
    <property type="evidence" value="ECO:0007669"/>
    <property type="project" value="UniProtKB-EC"/>
</dbReference>
<dbReference type="AlphaFoldDB" id="A0A6A4TFL1"/>
<protein>
    <recommendedName>
        <fullName evidence="2">ribonuclease H</fullName>
        <ecNumber evidence="2">3.1.26.4</ecNumber>
    </recommendedName>
</protein>